<evidence type="ECO:0000313" key="2">
    <source>
        <dbReference type="Proteomes" id="UP000292082"/>
    </source>
</evidence>
<accession>A0A4Q9Q015</accession>
<organism evidence="1 2">
    <name type="scientific">Dichomitus squalens</name>
    <dbReference type="NCBI Taxonomy" id="114155"/>
    <lineage>
        <taxon>Eukaryota</taxon>
        <taxon>Fungi</taxon>
        <taxon>Dikarya</taxon>
        <taxon>Basidiomycota</taxon>
        <taxon>Agaricomycotina</taxon>
        <taxon>Agaricomycetes</taxon>
        <taxon>Polyporales</taxon>
        <taxon>Polyporaceae</taxon>
        <taxon>Dichomitus</taxon>
    </lineage>
</organism>
<dbReference type="AlphaFoldDB" id="A0A4Q9Q015"/>
<reference evidence="1 2" key="1">
    <citation type="submission" date="2019-01" db="EMBL/GenBank/DDBJ databases">
        <title>Draft genome sequences of three monokaryotic isolates of the white-rot basidiomycete fungus Dichomitus squalens.</title>
        <authorList>
            <consortium name="DOE Joint Genome Institute"/>
            <person name="Lopez S.C."/>
            <person name="Andreopoulos B."/>
            <person name="Pangilinan J."/>
            <person name="Lipzen A."/>
            <person name="Riley R."/>
            <person name="Ahrendt S."/>
            <person name="Ng V."/>
            <person name="Barry K."/>
            <person name="Daum C."/>
            <person name="Grigoriev I.V."/>
            <person name="Hilden K.S."/>
            <person name="Makela M.R."/>
            <person name="de Vries R.P."/>
        </authorList>
    </citation>
    <scope>NUCLEOTIDE SEQUENCE [LARGE SCALE GENOMIC DNA]</scope>
    <source>
        <strain evidence="1 2">CBS 464.89</strain>
    </source>
</reference>
<dbReference type="EMBL" id="ML145106">
    <property type="protein sequence ID" value="TBU60291.1"/>
    <property type="molecule type" value="Genomic_DNA"/>
</dbReference>
<keyword evidence="2" id="KW-1185">Reference proteome</keyword>
<gene>
    <name evidence="1" type="ORF">BD310DRAFT_340385</name>
</gene>
<protein>
    <submittedName>
        <fullName evidence="1">Uncharacterized protein</fullName>
    </submittedName>
</protein>
<sequence>MIVVQRAAWSYKRCVGSATGLTTQHLHTPSSSPTQNISLMAPLTTNLVAFFLCLALTPASMAGPIPSRTMPTPSNLVLVTSSASASDVPPDPVFTLGPGGLPPVSAPTTTNAQSTASVTAPVLEMDWLS</sequence>
<name>A0A4Q9Q015_9APHY</name>
<evidence type="ECO:0000313" key="1">
    <source>
        <dbReference type="EMBL" id="TBU60291.1"/>
    </source>
</evidence>
<dbReference type="Proteomes" id="UP000292082">
    <property type="component" value="Unassembled WGS sequence"/>
</dbReference>
<proteinExistence type="predicted"/>